<feature type="compositionally biased region" description="Polar residues" evidence="1">
    <location>
        <begin position="146"/>
        <end position="156"/>
    </location>
</feature>
<dbReference type="Proteomes" id="UP000070501">
    <property type="component" value="Unassembled WGS sequence"/>
</dbReference>
<dbReference type="PANTHER" id="PTHR13847:SF150">
    <property type="entry name" value="OXIDOREDUCTASE TDA3-RELATED"/>
    <property type="match status" value="1"/>
</dbReference>
<dbReference type="GO" id="GO:0042147">
    <property type="term" value="P:retrograde transport, endosome to Golgi"/>
    <property type="evidence" value="ECO:0007669"/>
    <property type="project" value="TreeGrafter"/>
</dbReference>
<keyword evidence="2" id="KW-0472">Membrane</keyword>
<dbReference type="Gene3D" id="3.50.50.60">
    <property type="entry name" value="FAD/NAD(P)-binding domain"/>
    <property type="match status" value="3"/>
</dbReference>
<dbReference type="SUPFAM" id="SSF51905">
    <property type="entry name" value="FAD/NAD(P)-binding domain"/>
    <property type="match status" value="1"/>
</dbReference>
<feature type="domain" description="FAD dependent oxidoreductase" evidence="3">
    <location>
        <begin position="207"/>
        <end position="467"/>
    </location>
</feature>
<evidence type="ECO:0000256" key="2">
    <source>
        <dbReference type="SAM" id="Phobius"/>
    </source>
</evidence>
<dbReference type="PANTHER" id="PTHR13847">
    <property type="entry name" value="SARCOSINE DEHYDROGENASE-RELATED"/>
    <property type="match status" value="1"/>
</dbReference>
<proteinExistence type="predicted"/>
<dbReference type="InterPro" id="IPR006076">
    <property type="entry name" value="FAD-dep_OxRdtase"/>
</dbReference>
<dbReference type="EMBL" id="KQ964248">
    <property type="protein sequence ID" value="KXJ93027.1"/>
    <property type="molecule type" value="Genomic_DNA"/>
</dbReference>
<reference evidence="5" key="1">
    <citation type="submission" date="2016-02" db="EMBL/GenBank/DDBJ databases">
        <title>Draft genome sequence of Microdochium bolleyi, a fungal endophyte of beachgrass.</title>
        <authorList>
            <consortium name="DOE Joint Genome Institute"/>
            <person name="David A.S."/>
            <person name="May G."/>
            <person name="Haridas S."/>
            <person name="Lim J."/>
            <person name="Wang M."/>
            <person name="Labutti K."/>
            <person name="Lipzen A."/>
            <person name="Barry K."/>
            <person name="Grigoriev I.V."/>
        </authorList>
    </citation>
    <scope>NUCLEOTIDE SEQUENCE [LARGE SCALE GENOMIC DNA]</scope>
    <source>
        <strain evidence="5">J235TASD1</strain>
    </source>
</reference>
<keyword evidence="2" id="KW-1133">Transmembrane helix</keyword>
<dbReference type="Pfam" id="PF01266">
    <property type="entry name" value="DAO"/>
    <property type="match status" value="2"/>
</dbReference>
<feature type="domain" description="FAD dependent oxidoreductase" evidence="3">
    <location>
        <begin position="8"/>
        <end position="104"/>
    </location>
</feature>
<dbReference type="InParanoid" id="A0A136J7B9"/>
<dbReference type="AlphaFoldDB" id="A0A136J7B9"/>
<feature type="transmembrane region" description="Helical" evidence="2">
    <location>
        <begin position="7"/>
        <end position="25"/>
    </location>
</feature>
<evidence type="ECO:0000256" key="1">
    <source>
        <dbReference type="SAM" id="MobiDB-lite"/>
    </source>
</evidence>
<protein>
    <submittedName>
        <fullName evidence="4">FAD dependent oxidoreductase</fullName>
    </submittedName>
</protein>
<dbReference type="GO" id="GO:0005770">
    <property type="term" value="C:late endosome"/>
    <property type="evidence" value="ECO:0007669"/>
    <property type="project" value="TreeGrafter"/>
</dbReference>
<dbReference type="FunCoup" id="A0A136J7B9">
    <property type="interactions" value="89"/>
</dbReference>
<feature type="region of interest" description="Disordered" evidence="1">
    <location>
        <begin position="103"/>
        <end position="187"/>
    </location>
</feature>
<organism evidence="4 5">
    <name type="scientific">Microdochium bolleyi</name>
    <dbReference type="NCBI Taxonomy" id="196109"/>
    <lineage>
        <taxon>Eukaryota</taxon>
        <taxon>Fungi</taxon>
        <taxon>Dikarya</taxon>
        <taxon>Ascomycota</taxon>
        <taxon>Pezizomycotina</taxon>
        <taxon>Sordariomycetes</taxon>
        <taxon>Xylariomycetidae</taxon>
        <taxon>Xylariales</taxon>
        <taxon>Microdochiaceae</taxon>
        <taxon>Microdochium</taxon>
    </lineage>
</organism>
<sequence>MEPRPRHIIIIGGGIIGTTTAYYLTRHPSWNPSIHHITLLEATTVASGASGKAGGLLGLWAYPQCIVDLSYRLHAELAAEHGGAERWGYRRVTCGQISAKLKRDQLRRRKGGPNGVGANFGTPESKHRKPPRKSNTTPVSEKQPLTHENGSIPTLTPSNSSHSESSPDDCPDVKTQEEHDPRKEWHKLPKQDAAAAKLLHESVLPPDLDWIDSSVVHEYAEMGLPGYTETAQVHPYKFTTAIAELAQQAGIVLRNNAKVTRIGLNAGKTAVSNVEYVDRTTNETLTLLGVTDVVVAAGPWTSTLVPQVKIDPLRVHSVVYSADVTPFAVFTNISLPGDWVPAHRAAKGQKRVHKGTVDPEFYARPNGEVYACGEPDYDEQLPETADLVPCDELQCDDMISYIATVSPVLASAPITAKQACYIPQHVCPDEEGGPLVGPTSISGLWVASGHTCWGIQNGPGTGKLMSEFIFEGMAKSANISSLDPRQCRGTRAEEN</sequence>
<keyword evidence="5" id="KW-1185">Reference proteome</keyword>
<gene>
    <name evidence="4" type="ORF">Micbo1qcDRAFT_232669</name>
</gene>
<dbReference type="InterPro" id="IPR036188">
    <property type="entry name" value="FAD/NAD-bd_sf"/>
</dbReference>
<name>A0A136J7B9_9PEZI</name>
<accession>A0A136J7B9</accession>
<evidence type="ECO:0000313" key="4">
    <source>
        <dbReference type="EMBL" id="KXJ93027.1"/>
    </source>
</evidence>
<evidence type="ECO:0000313" key="5">
    <source>
        <dbReference type="Proteomes" id="UP000070501"/>
    </source>
</evidence>
<evidence type="ECO:0000259" key="3">
    <source>
        <dbReference type="Pfam" id="PF01266"/>
    </source>
</evidence>
<dbReference type="STRING" id="196109.A0A136J7B9"/>
<dbReference type="GO" id="GO:0005829">
    <property type="term" value="C:cytosol"/>
    <property type="evidence" value="ECO:0007669"/>
    <property type="project" value="GOC"/>
</dbReference>
<dbReference type="OrthoDB" id="498204at2759"/>
<feature type="compositionally biased region" description="Basic and acidic residues" evidence="1">
    <location>
        <begin position="171"/>
        <end position="187"/>
    </location>
</feature>
<keyword evidence="2" id="KW-0812">Transmembrane</keyword>